<dbReference type="EMBL" id="JBHUJC010000001">
    <property type="protein sequence ID" value="MFD2275007.1"/>
    <property type="molecule type" value="Genomic_DNA"/>
</dbReference>
<evidence type="ECO:0000313" key="8">
    <source>
        <dbReference type="EMBL" id="MFD2275007.1"/>
    </source>
</evidence>
<keyword evidence="2" id="KW-0732">Signal</keyword>
<dbReference type="Pfam" id="PF13181">
    <property type="entry name" value="TPR_8"/>
    <property type="match status" value="2"/>
</dbReference>
<keyword evidence="3" id="KW-0472">Membrane</keyword>
<dbReference type="InterPro" id="IPR019734">
    <property type="entry name" value="TPR_rpt"/>
</dbReference>
<evidence type="ECO:0000259" key="7">
    <source>
        <dbReference type="Pfam" id="PF00263"/>
    </source>
</evidence>
<feature type="repeat" description="TPR" evidence="4">
    <location>
        <begin position="28"/>
        <end position="61"/>
    </location>
</feature>
<dbReference type="InterPro" id="IPR050810">
    <property type="entry name" value="Bact_Secretion_Sys_Channel"/>
</dbReference>
<dbReference type="InterPro" id="IPR004846">
    <property type="entry name" value="T2SS/T3SS_dom"/>
</dbReference>
<dbReference type="Pfam" id="PF00263">
    <property type="entry name" value="Secretin"/>
    <property type="match status" value="1"/>
</dbReference>
<feature type="repeat" description="TPR" evidence="4">
    <location>
        <begin position="142"/>
        <end position="175"/>
    </location>
</feature>
<name>A0ABW5DXF7_9BACT</name>
<evidence type="ECO:0000256" key="2">
    <source>
        <dbReference type="ARBA" id="ARBA00022729"/>
    </source>
</evidence>
<dbReference type="InterPro" id="IPR011990">
    <property type="entry name" value="TPR-like_helical_dom_sf"/>
</dbReference>
<evidence type="ECO:0000256" key="6">
    <source>
        <dbReference type="SAM" id="MobiDB-lite"/>
    </source>
</evidence>
<reference evidence="9" key="1">
    <citation type="journal article" date="2019" name="Int. J. Syst. Evol. Microbiol.">
        <title>The Global Catalogue of Microorganisms (GCM) 10K type strain sequencing project: providing services to taxonomists for standard genome sequencing and annotation.</title>
        <authorList>
            <consortium name="The Broad Institute Genomics Platform"/>
            <consortium name="The Broad Institute Genome Sequencing Center for Infectious Disease"/>
            <person name="Wu L."/>
            <person name="Ma J."/>
        </authorList>
    </citation>
    <scope>NUCLEOTIDE SEQUENCE [LARGE SCALE GENOMIC DNA]</scope>
    <source>
        <strain evidence="9">JCM 16545</strain>
    </source>
</reference>
<dbReference type="RefSeq" id="WP_377096087.1">
    <property type="nucleotide sequence ID" value="NZ_JBHSJM010000001.1"/>
</dbReference>
<keyword evidence="4" id="KW-0802">TPR repeat</keyword>
<dbReference type="PANTHER" id="PTHR30332">
    <property type="entry name" value="PROBABLE GENERAL SECRETION PATHWAY PROTEIN D"/>
    <property type="match status" value="1"/>
</dbReference>
<gene>
    <name evidence="8" type="ORF">ACFSQZ_00870</name>
</gene>
<dbReference type="SUPFAM" id="SSF48452">
    <property type="entry name" value="TPR-like"/>
    <property type="match status" value="1"/>
</dbReference>
<evidence type="ECO:0000256" key="1">
    <source>
        <dbReference type="ARBA" id="ARBA00004370"/>
    </source>
</evidence>
<accession>A0ABW5DXF7</accession>
<dbReference type="PANTHER" id="PTHR30332:SF24">
    <property type="entry name" value="SECRETIN GSPD-RELATED"/>
    <property type="match status" value="1"/>
</dbReference>
<organism evidence="8 9">
    <name type="scientific">Rubritalea spongiae</name>
    <dbReference type="NCBI Taxonomy" id="430797"/>
    <lineage>
        <taxon>Bacteria</taxon>
        <taxon>Pseudomonadati</taxon>
        <taxon>Verrucomicrobiota</taxon>
        <taxon>Verrucomicrobiia</taxon>
        <taxon>Verrucomicrobiales</taxon>
        <taxon>Rubritaleaceae</taxon>
        <taxon>Rubritalea</taxon>
    </lineage>
</organism>
<protein>
    <submittedName>
        <fullName evidence="8">Amuc_1098 family type IV pilus outer membrane protein</fullName>
    </submittedName>
</protein>
<comment type="caution">
    <text evidence="8">The sequence shown here is derived from an EMBL/GenBank/DDBJ whole genome shotgun (WGS) entry which is preliminary data.</text>
</comment>
<comment type="similarity">
    <text evidence="5">Belongs to the bacterial secretin family.</text>
</comment>
<evidence type="ECO:0000256" key="3">
    <source>
        <dbReference type="ARBA" id="ARBA00023136"/>
    </source>
</evidence>
<proteinExistence type="inferred from homology"/>
<dbReference type="Proteomes" id="UP001597297">
    <property type="component" value="Unassembled WGS sequence"/>
</dbReference>
<keyword evidence="9" id="KW-1185">Reference proteome</keyword>
<dbReference type="Gene3D" id="1.25.40.10">
    <property type="entry name" value="Tetratricopeptide repeat domain"/>
    <property type="match status" value="1"/>
</dbReference>
<dbReference type="InterPro" id="IPR049997">
    <property type="entry name" value="Amuc_1098-like"/>
</dbReference>
<dbReference type="SMART" id="SM00028">
    <property type="entry name" value="TPR"/>
    <property type="match status" value="2"/>
</dbReference>
<dbReference type="PROSITE" id="PS50005">
    <property type="entry name" value="TPR"/>
    <property type="match status" value="2"/>
</dbReference>
<dbReference type="NCBIfam" id="NF042912">
    <property type="entry name" value="Amuc_1098_fam"/>
    <property type="match status" value="1"/>
</dbReference>
<feature type="region of interest" description="Disordered" evidence="6">
    <location>
        <begin position="361"/>
        <end position="385"/>
    </location>
</feature>
<feature type="domain" description="Type II/III secretion system secretin-like" evidence="7">
    <location>
        <begin position="557"/>
        <end position="758"/>
    </location>
</feature>
<evidence type="ECO:0000256" key="4">
    <source>
        <dbReference type="PROSITE-ProRule" id="PRU00339"/>
    </source>
</evidence>
<evidence type="ECO:0000313" key="9">
    <source>
        <dbReference type="Proteomes" id="UP001597297"/>
    </source>
</evidence>
<sequence length="769" mass="85144">MPYAIADGYSQSIASKEAARRSENVLLAREMLSLGDKAYEQGDYEEAVKQYKQALSMVPKAGLAEEQYIVTAERYAQSSVEYAKQLARFGQYDEAKDLMETVLQKGVAPDHLGAKTMLAKLDDPIRYNPALTAEHSRDTEEVKKWLYKAEGYTNLGQFDEALLAYEEVLRIDRYNVAARRGMERVTQYVRNYQKSAYDQSRAELLSRVDGAWEMPVPRELNFVHESVLLNEKHDRIQQVRGAKLRQIMIPVVDFQNASIREVYDVIREWSREFDHQAMSAEQKGVNFVLNLGDQDSETYQQISNKLVTLNVRNVPLEKVLDYVSHATGTQWMMDDHAVIITPLGSADGEIRRRTFRVPPGFMRQASPSSTAQNDDPFADTPESNSVLSPRVSAQEFLSQLGVTFPDGASAKYIPGSGSLMVANTLSNLNMIEEYIHKFSRTESIQVVMKMTFMDVAMGDLEELGFDWLVGNTNDGDSGFGLGGGTTGSGRPIDSVGAVSSALSPVTSGNRSGEYMFNNSSAFGNGPLVSSGATDSQDSAPSALVLSTQDVQMIMRGLAQKKSIEMLDAPSVIARPGERATLFSGKEFIYPTEYEPPELPNTLSRNSSEGAYPVTPSHPTAFETRLVGLNMEVELAVHEDRNYVDVQMDVEKVDFDGFVNYGSPIQTSLSDPITGFPSTVTLSDNAILMPVFRKIYPGTAVTVQDGANVVIGSLQQSDIEDVEDKVPLLGDIPLVGRFFQSSGTRRVDRALLIFVNVEIQDPTGKPWRDR</sequence>
<evidence type="ECO:0000256" key="5">
    <source>
        <dbReference type="RuleBase" id="RU004003"/>
    </source>
</evidence>
<comment type="subcellular location">
    <subcellularLocation>
        <location evidence="1">Membrane</location>
    </subcellularLocation>
</comment>
<dbReference type="PROSITE" id="PS50293">
    <property type="entry name" value="TPR_REGION"/>
    <property type="match status" value="1"/>
</dbReference>